<comment type="caution">
    <text evidence="6">The sequence shown here is derived from an EMBL/GenBank/DDBJ whole genome shotgun (WGS) entry which is preliminary data.</text>
</comment>
<evidence type="ECO:0000256" key="2">
    <source>
        <dbReference type="ARBA" id="ARBA00022786"/>
    </source>
</evidence>
<dbReference type="Pfam" id="PF00651">
    <property type="entry name" value="BTB"/>
    <property type="match status" value="1"/>
</dbReference>
<comment type="pathway">
    <text evidence="1">Protein modification; protein ubiquitination.</text>
</comment>
<dbReference type="EMBL" id="JAMFTS010000001">
    <property type="protein sequence ID" value="KAJ4805510.1"/>
    <property type="molecule type" value="Genomic_DNA"/>
</dbReference>
<evidence type="ECO:0000259" key="4">
    <source>
        <dbReference type="PROSITE" id="PS50097"/>
    </source>
</evidence>
<organism evidence="6 7">
    <name type="scientific">Rhynchospora pubera</name>
    <dbReference type="NCBI Taxonomy" id="906938"/>
    <lineage>
        <taxon>Eukaryota</taxon>
        <taxon>Viridiplantae</taxon>
        <taxon>Streptophyta</taxon>
        <taxon>Embryophyta</taxon>
        <taxon>Tracheophyta</taxon>
        <taxon>Spermatophyta</taxon>
        <taxon>Magnoliopsida</taxon>
        <taxon>Liliopsida</taxon>
        <taxon>Poales</taxon>
        <taxon>Cyperaceae</taxon>
        <taxon>Cyperoideae</taxon>
        <taxon>Rhynchosporeae</taxon>
        <taxon>Rhynchospora</taxon>
    </lineage>
</organism>
<dbReference type="SUPFAM" id="SSF54695">
    <property type="entry name" value="POZ domain"/>
    <property type="match status" value="1"/>
</dbReference>
<feature type="domain" description="BTB" evidence="4">
    <location>
        <begin position="28"/>
        <end position="98"/>
    </location>
</feature>
<name>A0AAV8GMI9_9POAL</name>
<dbReference type="PROSITE" id="PS50097">
    <property type="entry name" value="BTB"/>
    <property type="match status" value="1"/>
</dbReference>
<proteinExistence type="inferred from homology"/>
<sequence length="597" mass="67494">MACLKLGSRPGTFRREGNDWYCTTGLKSDLLVKFGEASFHLHKFPLVSKSGLFETLISEKIKEGEQVSLLELHDFPFGIEIFELCAKFCYSFKFELNASNVIPLCCASENLKMNEEISEGNLRSQTHKFLHNSVLKSWRGSIQALQSCNNCMKAANNLHILEHCVKSVSENCLSTQQELVNQHFSWNGIQIMRTGSMKIGVDIGPSNSGIDWWYVDVATLPLPLFVEVISQLETLGMDQEIITGSVNYYAMRSIPGLNRREFITEPSNPLLAKQEQRTLVEEIEKILPFQKGTSSCKLLFGLLKCAKLLKASNATMYNLERRIGTQLDEENLEDLLIPNFSNSAKDETMYDVDCVHRILRHFLTINKMINGGVQSEGINEDAQQLESNRGVQLAVSDVNSDAVIRVSYLVDAYLAEVSSDSNLKSETFSSFAAAIPEYARVTCDMLYSAIDIYLKAHPWLTDPVRESLWRLVDCQKLSPEACTHAVQNSRLPLRTIIQVLFFEQLQLQLHRLVTDYLLISDENPDHVHQQPGLELRLNRDLESMWTRVVELEKECGVLHRDIERLECGSSHRGVQLGAGFGSCRKRDDVVGSTRAWS</sequence>
<dbReference type="AlphaFoldDB" id="A0AAV8GMI9"/>
<accession>A0AAV8GMI9</accession>
<feature type="domain" description="NPH3" evidence="5">
    <location>
        <begin position="211"/>
        <end position="506"/>
    </location>
</feature>
<dbReference type="Pfam" id="PF03000">
    <property type="entry name" value="NPH3"/>
    <property type="match status" value="1"/>
</dbReference>
<evidence type="ECO:0000259" key="5">
    <source>
        <dbReference type="PROSITE" id="PS51649"/>
    </source>
</evidence>
<keyword evidence="7" id="KW-1185">Reference proteome</keyword>
<evidence type="ECO:0000313" key="7">
    <source>
        <dbReference type="Proteomes" id="UP001140206"/>
    </source>
</evidence>
<dbReference type="InterPro" id="IPR043454">
    <property type="entry name" value="NPH3/RPT2-like"/>
</dbReference>
<dbReference type="Gene3D" id="3.30.710.10">
    <property type="entry name" value="Potassium Channel Kv1.1, Chain A"/>
    <property type="match status" value="1"/>
</dbReference>
<dbReference type="InterPro" id="IPR011333">
    <property type="entry name" value="SKP1/BTB/POZ_sf"/>
</dbReference>
<dbReference type="PANTHER" id="PTHR32370">
    <property type="entry name" value="OS12G0117600 PROTEIN"/>
    <property type="match status" value="1"/>
</dbReference>
<dbReference type="PROSITE" id="PS51649">
    <property type="entry name" value="NPH3"/>
    <property type="match status" value="1"/>
</dbReference>
<reference evidence="6" key="1">
    <citation type="submission" date="2022-08" db="EMBL/GenBank/DDBJ databases">
        <authorList>
            <person name="Marques A."/>
        </authorList>
    </citation>
    <scope>NUCLEOTIDE SEQUENCE</scope>
    <source>
        <strain evidence="6">RhyPub2mFocal</strain>
        <tissue evidence="6">Leaves</tissue>
    </source>
</reference>
<dbReference type="Proteomes" id="UP001140206">
    <property type="component" value="Chromosome 1"/>
</dbReference>
<protein>
    <submittedName>
        <fullName evidence="6">Phototropic-responsive NPH3 family protein</fullName>
    </submittedName>
</protein>
<dbReference type="InterPro" id="IPR000210">
    <property type="entry name" value="BTB/POZ_dom"/>
</dbReference>
<dbReference type="InterPro" id="IPR027356">
    <property type="entry name" value="NPH3_dom"/>
</dbReference>
<evidence type="ECO:0000256" key="1">
    <source>
        <dbReference type="ARBA" id="ARBA00004906"/>
    </source>
</evidence>
<comment type="similarity">
    <text evidence="3">Belongs to the NPH3 family.</text>
</comment>
<evidence type="ECO:0000256" key="3">
    <source>
        <dbReference type="PROSITE-ProRule" id="PRU00982"/>
    </source>
</evidence>
<gene>
    <name evidence="6" type="ORF">LUZ62_018076</name>
</gene>
<evidence type="ECO:0000313" key="6">
    <source>
        <dbReference type="EMBL" id="KAJ4805510.1"/>
    </source>
</evidence>
<keyword evidence="2" id="KW-0833">Ubl conjugation pathway</keyword>